<dbReference type="Pfam" id="PF11559">
    <property type="entry name" value="ADIP"/>
    <property type="match status" value="1"/>
</dbReference>
<dbReference type="PANTHER" id="PTHR47057:SF1">
    <property type="entry name" value="AFADIN_ALPHA-ACTININ-BINDING PROTEIN"/>
    <property type="match status" value="1"/>
</dbReference>
<comment type="caution">
    <text evidence="5">The sequence shown here is derived from an EMBL/GenBank/DDBJ whole genome shotgun (WGS) entry which is preliminary data.</text>
</comment>
<evidence type="ECO:0000256" key="2">
    <source>
        <dbReference type="ARBA" id="ARBA00023054"/>
    </source>
</evidence>
<evidence type="ECO:0000313" key="6">
    <source>
        <dbReference type="Proteomes" id="UP001431209"/>
    </source>
</evidence>
<accession>A0AAW2ZQ43</accession>
<feature type="region of interest" description="Disordered" evidence="4">
    <location>
        <begin position="108"/>
        <end position="136"/>
    </location>
</feature>
<evidence type="ECO:0000256" key="4">
    <source>
        <dbReference type="SAM" id="MobiDB-lite"/>
    </source>
</evidence>
<dbReference type="EMBL" id="JAOPGA020001821">
    <property type="protein sequence ID" value="KAL0491585.1"/>
    <property type="molecule type" value="Genomic_DNA"/>
</dbReference>
<evidence type="ECO:0000256" key="3">
    <source>
        <dbReference type="SAM" id="Coils"/>
    </source>
</evidence>
<dbReference type="PANTHER" id="PTHR47057">
    <property type="entry name" value="AFADIN/ALPHA-ACTININ-BINDING"/>
    <property type="match status" value="1"/>
</dbReference>
<dbReference type="AlphaFoldDB" id="A0AAW2ZQ43"/>
<protein>
    <submittedName>
        <fullName evidence="5">Afadin- and alpha-actinin-binding protein</fullName>
    </submittedName>
</protein>
<feature type="coiled-coil region" evidence="3">
    <location>
        <begin position="201"/>
        <end position="235"/>
    </location>
</feature>
<feature type="region of interest" description="Disordered" evidence="4">
    <location>
        <begin position="35"/>
        <end position="65"/>
    </location>
</feature>
<dbReference type="InterPro" id="IPR021622">
    <property type="entry name" value="Afadin/alpha-actinin-bd"/>
</dbReference>
<keyword evidence="6" id="KW-1185">Reference proteome</keyword>
<feature type="compositionally biased region" description="Polar residues" evidence="4">
    <location>
        <begin position="371"/>
        <end position="380"/>
    </location>
</feature>
<feature type="region of interest" description="Disordered" evidence="4">
    <location>
        <begin position="469"/>
        <end position="521"/>
    </location>
</feature>
<evidence type="ECO:0000256" key="1">
    <source>
        <dbReference type="ARBA" id="ARBA00009291"/>
    </source>
</evidence>
<sequence>MSRLPQDDEVFNTNDLNSYLNNGLKQQQEILNSKSYITPGNPENDENEDVRESLKGSIRSDRSQPSFKSSLRSFIASPTESNLQEKCLFKGLLIIFLLTDIVQQQQQHNNYDDDDSSSIMYQSSHGGDDDREEDFDIEGHNENDLVHSVSSFPESLIHINERLAAYGFPSPLVFKSKPDENDILNCIYLLLRQRQFDIEFRDDLVDRMSRLKSDNDNLAQNLKRVEKLHDQALRDVAVHRVKITSLNNDHKEELRKHQLTRQEKEYTKLKEQLGRHIQGKENSSQSNKGISQRKNIEIINGEFYATPSRMTTTLTHAIKNGRERNQDAAYQHIVGAFKDEKQELLEENKQLRQTVARFDAELDKLREKLQKVTNANASPTNKEKTGQHQLPYGLAKNNIEKNLEDKITEVNRLANTASEADLQSTRSSRDSDLDQTKQLLDSIRKSPSMSGSNRKEVFDEYFQSNARPLSNAEKRMSDRLLQMQEMSLNEEEEEEEEEEPSEYEQDDNQEGEPQEEDEMVE</sequence>
<keyword evidence="2 3" id="KW-0175">Coiled coil</keyword>
<proteinExistence type="inferred from homology"/>
<feature type="compositionally biased region" description="Basic and acidic residues" evidence="4">
    <location>
        <begin position="50"/>
        <end position="62"/>
    </location>
</feature>
<dbReference type="Proteomes" id="UP001431209">
    <property type="component" value="Unassembled WGS sequence"/>
</dbReference>
<reference evidence="5 6" key="1">
    <citation type="submission" date="2024-03" db="EMBL/GenBank/DDBJ databases">
        <title>The Acrasis kona genome and developmental transcriptomes reveal deep origins of eukaryotic multicellular pathways.</title>
        <authorList>
            <person name="Sheikh S."/>
            <person name="Fu C.-J."/>
            <person name="Brown M.W."/>
            <person name="Baldauf S.L."/>
        </authorList>
    </citation>
    <scope>NUCLEOTIDE SEQUENCE [LARGE SCALE GENOMIC DNA]</scope>
    <source>
        <strain evidence="5 6">ATCC MYA-3509</strain>
    </source>
</reference>
<comment type="similarity">
    <text evidence="1">Belongs to the ADIP family.</text>
</comment>
<organism evidence="5 6">
    <name type="scientific">Acrasis kona</name>
    <dbReference type="NCBI Taxonomy" id="1008807"/>
    <lineage>
        <taxon>Eukaryota</taxon>
        <taxon>Discoba</taxon>
        <taxon>Heterolobosea</taxon>
        <taxon>Tetramitia</taxon>
        <taxon>Eutetramitia</taxon>
        <taxon>Acrasidae</taxon>
        <taxon>Acrasis</taxon>
    </lineage>
</organism>
<evidence type="ECO:0000313" key="5">
    <source>
        <dbReference type="EMBL" id="KAL0491585.1"/>
    </source>
</evidence>
<feature type="compositionally biased region" description="Acidic residues" evidence="4">
    <location>
        <begin position="488"/>
        <end position="521"/>
    </location>
</feature>
<gene>
    <name evidence="5" type="ORF">AKO1_010302</name>
</gene>
<feature type="region of interest" description="Disordered" evidence="4">
    <location>
        <begin position="371"/>
        <end position="393"/>
    </location>
</feature>
<name>A0AAW2ZQ43_9EUKA</name>